<feature type="domain" description="FLYWCH-type" evidence="4">
    <location>
        <begin position="267"/>
        <end position="326"/>
    </location>
</feature>
<dbReference type="InterPro" id="IPR007588">
    <property type="entry name" value="Znf_FLYWCH"/>
</dbReference>
<reference evidence="6" key="1">
    <citation type="journal article" date="2015" name="Proc. Natl. Acad. Sci. U.S.A.">
        <title>Genome sequence of the Asian Tiger mosquito, Aedes albopictus, reveals insights into its biology, genetics, and evolution.</title>
        <authorList>
            <person name="Chen X.G."/>
            <person name="Jiang X."/>
            <person name="Gu J."/>
            <person name="Xu M."/>
            <person name="Wu Y."/>
            <person name="Deng Y."/>
            <person name="Zhang C."/>
            <person name="Bonizzoni M."/>
            <person name="Dermauw W."/>
            <person name="Vontas J."/>
            <person name="Armbruster P."/>
            <person name="Huang X."/>
            <person name="Yang Y."/>
            <person name="Zhang H."/>
            <person name="He W."/>
            <person name="Peng H."/>
            <person name="Liu Y."/>
            <person name="Wu K."/>
            <person name="Chen J."/>
            <person name="Lirakis M."/>
            <person name="Topalis P."/>
            <person name="Van Leeuwen T."/>
            <person name="Hall A.B."/>
            <person name="Jiang X."/>
            <person name="Thorpe C."/>
            <person name="Mueller R.L."/>
            <person name="Sun C."/>
            <person name="Waterhouse R.M."/>
            <person name="Yan G."/>
            <person name="Tu Z.J."/>
            <person name="Fang X."/>
            <person name="James A.A."/>
        </authorList>
    </citation>
    <scope>NUCLEOTIDE SEQUENCE [LARGE SCALE GENOMIC DNA]</scope>
    <source>
        <strain evidence="6">Foshan</strain>
    </source>
</reference>
<organism evidence="5 6">
    <name type="scientific">Aedes albopictus</name>
    <name type="common">Asian tiger mosquito</name>
    <name type="synonym">Stegomyia albopicta</name>
    <dbReference type="NCBI Taxonomy" id="7160"/>
    <lineage>
        <taxon>Eukaryota</taxon>
        <taxon>Metazoa</taxon>
        <taxon>Ecdysozoa</taxon>
        <taxon>Arthropoda</taxon>
        <taxon>Hexapoda</taxon>
        <taxon>Insecta</taxon>
        <taxon>Pterygota</taxon>
        <taxon>Neoptera</taxon>
        <taxon>Endopterygota</taxon>
        <taxon>Diptera</taxon>
        <taxon>Nematocera</taxon>
        <taxon>Culicoidea</taxon>
        <taxon>Culicidae</taxon>
        <taxon>Culicinae</taxon>
        <taxon>Aedini</taxon>
        <taxon>Aedes</taxon>
        <taxon>Stegomyia</taxon>
    </lineage>
</organism>
<feature type="domain" description="FLYWCH-type" evidence="4">
    <location>
        <begin position="8"/>
        <end position="52"/>
    </location>
</feature>
<dbReference type="Gene3D" id="2.20.25.240">
    <property type="match status" value="4"/>
</dbReference>
<sequence length="333" mass="39018">MEVARFGISQRGAKKLICHGYEYVKDRDFPDSTNWRCALFRRQKCRARAITKIIDGITYVTTRRGQQKLIHNGHAYTKDRQSAKTCNWKCSLFTRYKCKARAVTRDINGVVYVKVTNTLHYHPVEQYKINYRRLAVNPMNDKAVFTERALYEYTSRGTQRLLHGGYYFSKNKTNESSGRVNWKCQFYQRLRCKARAITKNINGYEYVRVTHEEHIHRQDLTENEFLKLKIVQYLTRKSDEHYDDDGEDGDEDDEAKTQFPLDLKMVVGRKGRPMLLMGGHAFFRNNTHKSKTYWLCAKSRSLKCRARIITLDGSAGLILKNQVHNHPAALERS</sequence>
<feature type="domain" description="FLYWCH-type" evidence="4">
    <location>
        <begin position="59"/>
        <end position="122"/>
    </location>
</feature>
<dbReference type="Pfam" id="PF04500">
    <property type="entry name" value="FLYWCH"/>
    <property type="match status" value="4"/>
</dbReference>
<reference evidence="5" key="2">
    <citation type="submission" date="2025-05" db="UniProtKB">
        <authorList>
            <consortium name="EnsemblMetazoa"/>
        </authorList>
    </citation>
    <scope>IDENTIFICATION</scope>
    <source>
        <strain evidence="5">Foshan</strain>
    </source>
</reference>
<keyword evidence="2" id="KW-0863">Zinc-finger</keyword>
<keyword evidence="1" id="KW-0479">Metal-binding</keyword>
<protein>
    <recommendedName>
        <fullName evidence="4">FLYWCH-type domain-containing protein</fullName>
    </recommendedName>
</protein>
<evidence type="ECO:0000313" key="5">
    <source>
        <dbReference type="EnsemblMetazoa" id="AALFPA23_000999.P38399"/>
    </source>
</evidence>
<dbReference type="GeneID" id="115264081"/>
<evidence type="ECO:0000256" key="1">
    <source>
        <dbReference type="ARBA" id="ARBA00022723"/>
    </source>
</evidence>
<evidence type="ECO:0000256" key="3">
    <source>
        <dbReference type="ARBA" id="ARBA00022833"/>
    </source>
</evidence>
<dbReference type="Proteomes" id="UP000069940">
    <property type="component" value="Unassembled WGS sequence"/>
</dbReference>
<dbReference type="InterPro" id="IPR040312">
    <property type="entry name" value="FWCH1/FWCH2"/>
</dbReference>
<feature type="domain" description="FLYWCH-type" evidence="4">
    <location>
        <begin position="154"/>
        <end position="216"/>
    </location>
</feature>
<name>A0ABM1XMG8_AEDAL</name>
<dbReference type="RefSeq" id="XP_062698330.1">
    <property type="nucleotide sequence ID" value="XM_062842346.1"/>
</dbReference>
<evidence type="ECO:0000259" key="4">
    <source>
        <dbReference type="Pfam" id="PF04500"/>
    </source>
</evidence>
<evidence type="ECO:0000256" key="2">
    <source>
        <dbReference type="ARBA" id="ARBA00022771"/>
    </source>
</evidence>
<dbReference type="EnsemblMetazoa" id="AALFPA23_000999.R38399">
    <property type="protein sequence ID" value="AALFPA23_000999.P38399"/>
    <property type="gene ID" value="AALFPA23_000999"/>
</dbReference>
<evidence type="ECO:0000313" key="6">
    <source>
        <dbReference type="Proteomes" id="UP000069940"/>
    </source>
</evidence>
<dbReference type="PANTHER" id="PTHR31665:SF0">
    <property type="entry name" value="FLYWCH FAMILY MEMBER 2"/>
    <property type="match status" value="1"/>
</dbReference>
<keyword evidence="6" id="KW-1185">Reference proteome</keyword>
<dbReference type="PANTHER" id="PTHR31665">
    <property type="entry name" value="FLYWCH FAMILY MEMBER 2-RELATED"/>
    <property type="match status" value="1"/>
</dbReference>
<proteinExistence type="predicted"/>
<keyword evidence="3" id="KW-0862">Zinc</keyword>
<accession>A0ABM1XMG8</accession>